<feature type="region of interest" description="Disordered" evidence="3">
    <location>
        <begin position="1"/>
        <end position="27"/>
    </location>
</feature>
<evidence type="ECO:0000313" key="6">
    <source>
        <dbReference type="Proteomes" id="UP000620124"/>
    </source>
</evidence>
<dbReference type="InterPro" id="IPR021765">
    <property type="entry name" value="UstYa-like"/>
</dbReference>
<keyword evidence="6" id="KW-1185">Reference proteome</keyword>
<gene>
    <name evidence="5" type="ORF">MVEN_01747500</name>
</gene>
<reference evidence="5" key="1">
    <citation type="submission" date="2020-05" db="EMBL/GenBank/DDBJ databases">
        <title>Mycena genomes resolve the evolution of fungal bioluminescence.</title>
        <authorList>
            <person name="Tsai I.J."/>
        </authorList>
    </citation>
    <scope>NUCLEOTIDE SEQUENCE</scope>
    <source>
        <strain evidence="5">CCC161011</strain>
    </source>
</reference>
<feature type="compositionally biased region" description="Basic and acidic residues" evidence="3">
    <location>
        <begin position="1"/>
        <end position="18"/>
    </location>
</feature>
<name>A0A8H7CP71_9AGAR</name>
<evidence type="ECO:0000256" key="3">
    <source>
        <dbReference type="SAM" id="MobiDB-lite"/>
    </source>
</evidence>
<dbReference type="Pfam" id="PF11807">
    <property type="entry name" value="UstYa"/>
    <property type="match status" value="1"/>
</dbReference>
<organism evidence="5 6">
    <name type="scientific">Mycena venus</name>
    <dbReference type="NCBI Taxonomy" id="2733690"/>
    <lineage>
        <taxon>Eukaryota</taxon>
        <taxon>Fungi</taxon>
        <taxon>Dikarya</taxon>
        <taxon>Basidiomycota</taxon>
        <taxon>Agaricomycotina</taxon>
        <taxon>Agaricomycetes</taxon>
        <taxon>Agaricomycetidae</taxon>
        <taxon>Agaricales</taxon>
        <taxon>Marasmiineae</taxon>
        <taxon>Mycenaceae</taxon>
        <taxon>Mycena</taxon>
    </lineage>
</organism>
<comment type="similarity">
    <text evidence="2">Belongs to the ustYa family.</text>
</comment>
<protein>
    <recommendedName>
        <fullName evidence="7">Tat pathway signal sequence</fullName>
    </recommendedName>
</protein>
<dbReference type="OrthoDB" id="3687641at2759"/>
<dbReference type="PANTHER" id="PTHR33365:SF4">
    <property type="entry name" value="CYCLOCHLOROTINE BIOSYNTHESIS PROTEIN O"/>
    <property type="match status" value="1"/>
</dbReference>
<dbReference type="AlphaFoldDB" id="A0A8H7CP71"/>
<dbReference type="GO" id="GO:0043386">
    <property type="term" value="P:mycotoxin biosynthetic process"/>
    <property type="evidence" value="ECO:0007669"/>
    <property type="project" value="InterPro"/>
</dbReference>
<feature type="transmembrane region" description="Helical" evidence="4">
    <location>
        <begin position="32"/>
        <end position="52"/>
    </location>
</feature>
<evidence type="ECO:0000256" key="1">
    <source>
        <dbReference type="ARBA" id="ARBA00004685"/>
    </source>
</evidence>
<comment type="pathway">
    <text evidence="1">Mycotoxin biosynthesis.</text>
</comment>
<dbReference type="EMBL" id="JACAZI010000016">
    <property type="protein sequence ID" value="KAF7343167.1"/>
    <property type="molecule type" value="Genomic_DNA"/>
</dbReference>
<evidence type="ECO:0000313" key="5">
    <source>
        <dbReference type="EMBL" id="KAF7343167.1"/>
    </source>
</evidence>
<keyword evidence="4" id="KW-1133">Transmembrane helix</keyword>
<proteinExistence type="inferred from homology"/>
<accession>A0A8H7CP71</accession>
<evidence type="ECO:0000256" key="2">
    <source>
        <dbReference type="ARBA" id="ARBA00035112"/>
    </source>
</evidence>
<dbReference type="PANTHER" id="PTHR33365">
    <property type="entry name" value="YALI0B05434P"/>
    <property type="match status" value="1"/>
</dbReference>
<evidence type="ECO:0008006" key="7">
    <source>
        <dbReference type="Google" id="ProtNLM"/>
    </source>
</evidence>
<keyword evidence="4" id="KW-0472">Membrane</keyword>
<sequence length="258" mass="29510">MAHEHKYTALPGDDDHPNPDVPRSSSTGQRHGLILALIASNVVLFACLFALGMHQSTLVRWRGAKPLYSPVQDIITYENVLFPKPQDKSKYHGPPTDEVDQAWIDLYDLGMSAIPKSQATRLPNRTEPFSAGSDTYLVSLTVFHNLHCLNMIRKSLWPERYSQAHRYDVVHDIGGDYIFDHLDHCVNSLRLALTCAADITPHIWRWNEKSQQSTGRSNVVHTCKNWDAIHEWAERTRITTHYNYTTHVLDDLVFPDDQ</sequence>
<dbReference type="Proteomes" id="UP000620124">
    <property type="component" value="Unassembled WGS sequence"/>
</dbReference>
<keyword evidence="4" id="KW-0812">Transmembrane</keyword>
<comment type="caution">
    <text evidence="5">The sequence shown here is derived from an EMBL/GenBank/DDBJ whole genome shotgun (WGS) entry which is preliminary data.</text>
</comment>
<evidence type="ECO:0000256" key="4">
    <source>
        <dbReference type="SAM" id="Phobius"/>
    </source>
</evidence>